<dbReference type="InterPro" id="IPR001623">
    <property type="entry name" value="DnaJ_domain"/>
</dbReference>
<dbReference type="RefSeq" id="WP_091299460.1">
    <property type="nucleotide sequence ID" value="NZ_FNON01000014.1"/>
</dbReference>
<dbReference type="CDD" id="cd06257">
    <property type="entry name" value="DnaJ"/>
    <property type="match status" value="1"/>
</dbReference>
<organism evidence="3 4">
    <name type="scientific">Amycolatopsis xylanica</name>
    <dbReference type="NCBI Taxonomy" id="589385"/>
    <lineage>
        <taxon>Bacteria</taxon>
        <taxon>Bacillati</taxon>
        <taxon>Actinomycetota</taxon>
        <taxon>Actinomycetes</taxon>
        <taxon>Pseudonocardiales</taxon>
        <taxon>Pseudonocardiaceae</taxon>
        <taxon>Amycolatopsis</taxon>
    </lineage>
</organism>
<dbReference type="SMART" id="SM00271">
    <property type="entry name" value="DnaJ"/>
    <property type="match status" value="1"/>
</dbReference>
<sequence>MQGFDYYELLGLAKTASPAEIKSAYRALAKSMHPDAGGTAGTFRLLQEAYGTLSDPAKRAAYDRAPGDVIAPPRPRGPVRTRRREFGADPGFEPPPVVLDPDVIPWWDLVARPASRRAPREGHGHAPWLIVVAGVLLLFVPMAWGVWVLLVVVVAGSAAWLARGYVADVRAERVISAEFGHATEFGKVGVDADQIGERRTAELLRRYFTQLPEVRIFHSLALPGSVFADIDHAVLVGKRLVLVQSKSWPPGHYEMDEESLYRNGNRFRGGSSSLPEAIAEYKRLLPGVEVTGALLIYPNRAGVVTADADLLMTPEQFVIEVGDWLAERPAAVDPEVFRTVLGQVVSR</sequence>
<gene>
    <name evidence="3" type="ORF">SAMN05421504_114140</name>
</gene>
<dbReference type="PANTHER" id="PTHR44240">
    <property type="entry name" value="DNAJ DOMAIN (PROKARYOTIC HEAT SHOCK PROTEIN)-RELATED"/>
    <property type="match status" value="1"/>
</dbReference>
<dbReference type="SUPFAM" id="SSF46565">
    <property type="entry name" value="Chaperone J-domain"/>
    <property type="match status" value="1"/>
</dbReference>
<dbReference type="Pfam" id="PF00226">
    <property type="entry name" value="DnaJ"/>
    <property type="match status" value="1"/>
</dbReference>
<evidence type="ECO:0000313" key="3">
    <source>
        <dbReference type="EMBL" id="SDZ39210.1"/>
    </source>
</evidence>
<dbReference type="PROSITE" id="PS50076">
    <property type="entry name" value="DNAJ_2"/>
    <property type="match status" value="1"/>
</dbReference>
<dbReference type="STRING" id="589385.SAMN05421504_114140"/>
<dbReference type="Pfam" id="PF08378">
    <property type="entry name" value="NERD"/>
    <property type="match status" value="1"/>
</dbReference>
<dbReference type="Proteomes" id="UP000199515">
    <property type="component" value="Unassembled WGS sequence"/>
</dbReference>
<dbReference type="InterPro" id="IPR011528">
    <property type="entry name" value="NERD"/>
</dbReference>
<dbReference type="AlphaFoldDB" id="A0A1H3SND2"/>
<feature type="domain" description="J" evidence="2">
    <location>
        <begin position="5"/>
        <end position="66"/>
    </location>
</feature>
<evidence type="ECO:0000256" key="1">
    <source>
        <dbReference type="SAM" id="Phobius"/>
    </source>
</evidence>
<dbReference type="Gene3D" id="1.10.287.110">
    <property type="entry name" value="DnaJ domain"/>
    <property type="match status" value="1"/>
</dbReference>
<keyword evidence="1" id="KW-0812">Transmembrane</keyword>
<evidence type="ECO:0000259" key="2">
    <source>
        <dbReference type="PROSITE" id="PS50076"/>
    </source>
</evidence>
<accession>A0A1H3SND2</accession>
<name>A0A1H3SND2_9PSEU</name>
<keyword evidence="1" id="KW-1133">Transmembrane helix</keyword>
<evidence type="ECO:0000313" key="4">
    <source>
        <dbReference type="Proteomes" id="UP000199515"/>
    </source>
</evidence>
<proteinExistence type="predicted"/>
<dbReference type="EMBL" id="FNON01000014">
    <property type="protein sequence ID" value="SDZ39210.1"/>
    <property type="molecule type" value="Genomic_DNA"/>
</dbReference>
<protein>
    <submittedName>
        <fullName evidence="3">Nuclease-related domain-containing protein</fullName>
    </submittedName>
</protein>
<dbReference type="PRINTS" id="PR00625">
    <property type="entry name" value="JDOMAIN"/>
</dbReference>
<keyword evidence="1" id="KW-0472">Membrane</keyword>
<dbReference type="InterPro" id="IPR052276">
    <property type="entry name" value="Diphthamide-biosynth_chaperone"/>
</dbReference>
<reference evidence="3 4" key="1">
    <citation type="submission" date="2016-10" db="EMBL/GenBank/DDBJ databases">
        <authorList>
            <person name="de Groot N.N."/>
        </authorList>
    </citation>
    <scope>NUCLEOTIDE SEQUENCE [LARGE SCALE GENOMIC DNA]</scope>
    <source>
        <strain evidence="3 4">CPCC 202699</strain>
    </source>
</reference>
<dbReference type="PANTHER" id="PTHR44240:SF10">
    <property type="entry name" value="J DOMAIN-CONTAINING PROTEIN"/>
    <property type="match status" value="1"/>
</dbReference>
<dbReference type="InterPro" id="IPR036869">
    <property type="entry name" value="J_dom_sf"/>
</dbReference>
<dbReference type="OrthoDB" id="5242140at2"/>
<keyword evidence="4" id="KW-1185">Reference proteome</keyword>
<feature type="transmembrane region" description="Helical" evidence="1">
    <location>
        <begin position="122"/>
        <end position="140"/>
    </location>
</feature>